<dbReference type="Proteomes" id="UP000321155">
    <property type="component" value="Unassembled WGS sequence"/>
</dbReference>
<comment type="caution">
    <text evidence="1">The sequence shown here is derived from an EMBL/GenBank/DDBJ whole genome shotgun (WGS) entry which is preliminary data.</text>
</comment>
<dbReference type="RefSeq" id="WP_157570923.1">
    <property type="nucleotide sequence ID" value="NZ_BJZR01000158.1"/>
</dbReference>
<reference evidence="1 2" key="1">
    <citation type="submission" date="2019-07" db="EMBL/GenBank/DDBJ databases">
        <title>Whole genome shotgun sequence of Kocuria flava NBRC 107626.</title>
        <authorList>
            <person name="Hosoyama A."/>
            <person name="Uohara A."/>
            <person name="Ohji S."/>
            <person name="Ichikawa N."/>
        </authorList>
    </citation>
    <scope>NUCLEOTIDE SEQUENCE [LARGE SCALE GENOMIC DNA]</scope>
    <source>
        <strain evidence="1 2">NBRC 107626</strain>
    </source>
</reference>
<keyword evidence="2" id="KW-1185">Reference proteome</keyword>
<sequence length="55" mass="5888">MTITEELVEAAWERGVRTVVTALRAPDAALTDGLHITHTGRLVEPTSVEASRTTG</sequence>
<accession>A0ABQ0X7U0</accession>
<organism evidence="1 2">
    <name type="scientific">Kocuria flava</name>
    <dbReference type="NCBI Taxonomy" id="446860"/>
    <lineage>
        <taxon>Bacteria</taxon>
        <taxon>Bacillati</taxon>
        <taxon>Actinomycetota</taxon>
        <taxon>Actinomycetes</taxon>
        <taxon>Micrococcales</taxon>
        <taxon>Micrococcaceae</taxon>
        <taxon>Kocuria</taxon>
    </lineage>
</organism>
<name>A0ABQ0X7U0_9MICC</name>
<protein>
    <submittedName>
        <fullName evidence="1">Uncharacterized protein</fullName>
    </submittedName>
</protein>
<dbReference type="EMBL" id="BJZR01000158">
    <property type="protein sequence ID" value="GEO93697.1"/>
    <property type="molecule type" value="Genomic_DNA"/>
</dbReference>
<proteinExistence type="predicted"/>
<gene>
    <name evidence="1" type="ORF">KFL01_30030</name>
</gene>
<evidence type="ECO:0000313" key="1">
    <source>
        <dbReference type="EMBL" id="GEO93697.1"/>
    </source>
</evidence>
<evidence type="ECO:0000313" key="2">
    <source>
        <dbReference type="Proteomes" id="UP000321155"/>
    </source>
</evidence>